<feature type="region of interest" description="Disordered" evidence="1">
    <location>
        <begin position="216"/>
        <end position="254"/>
    </location>
</feature>
<feature type="region of interest" description="Disordered" evidence="1">
    <location>
        <begin position="269"/>
        <end position="292"/>
    </location>
</feature>
<reference evidence="2" key="1">
    <citation type="journal article" date="2022" name="bioRxiv">
        <title>Sequencing and chromosome-scale assembly of the giantPleurodeles waltlgenome.</title>
        <authorList>
            <person name="Brown T."/>
            <person name="Elewa A."/>
            <person name="Iarovenko S."/>
            <person name="Subramanian E."/>
            <person name="Araus A.J."/>
            <person name="Petzold A."/>
            <person name="Susuki M."/>
            <person name="Suzuki K.-i.T."/>
            <person name="Hayashi T."/>
            <person name="Toyoda A."/>
            <person name="Oliveira C."/>
            <person name="Osipova E."/>
            <person name="Leigh N.D."/>
            <person name="Simon A."/>
            <person name="Yun M.H."/>
        </authorList>
    </citation>
    <scope>NUCLEOTIDE SEQUENCE</scope>
    <source>
        <strain evidence="2">20211129_DDA</strain>
        <tissue evidence="2">Liver</tissue>
    </source>
</reference>
<dbReference type="Proteomes" id="UP001066276">
    <property type="component" value="Chromosome 3_2"/>
</dbReference>
<proteinExistence type="predicted"/>
<gene>
    <name evidence="2" type="ORF">NDU88_000189</name>
</gene>
<dbReference type="EMBL" id="JANPWB010000006">
    <property type="protein sequence ID" value="KAJ1174898.1"/>
    <property type="molecule type" value="Genomic_DNA"/>
</dbReference>
<feature type="compositionally biased region" description="Basic residues" evidence="1">
    <location>
        <begin position="242"/>
        <end position="252"/>
    </location>
</feature>
<evidence type="ECO:0000313" key="3">
    <source>
        <dbReference type="Proteomes" id="UP001066276"/>
    </source>
</evidence>
<feature type="region of interest" description="Disordered" evidence="1">
    <location>
        <begin position="164"/>
        <end position="198"/>
    </location>
</feature>
<accession>A0AAV7TER6</accession>
<feature type="region of interest" description="Disordered" evidence="1">
    <location>
        <begin position="1"/>
        <end position="76"/>
    </location>
</feature>
<evidence type="ECO:0000313" key="2">
    <source>
        <dbReference type="EMBL" id="KAJ1174898.1"/>
    </source>
</evidence>
<keyword evidence="3" id="KW-1185">Reference proteome</keyword>
<feature type="compositionally biased region" description="Acidic residues" evidence="1">
    <location>
        <begin position="274"/>
        <end position="292"/>
    </location>
</feature>
<dbReference type="AlphaFoldDB" id="A0AAV7TER6"/>
<name>A0AAV7TER6_PLEWA</name>
<organism evidence="2 3">
    <name type="scientific">Pleurodeles waltl</name>
    <name type="common">Iberian ribbed newt</name>
    <dbReference type="NCBI Taxonomy" id="8319"/>
    <lineage>
        <taxon>Eukaryota</taxon>
        <taxon>Metazoa</taxon>
        <taxon>Chordata</taxon>
        <taxon>Craniata</taxon>
        <taxon>Vertebrata</taxon>
        <taxon>Euteleostomi</taxon>
        <taxon>Amphibia</taxon>
        <taxon>Batrachia</taxon>
        <taxon>Caudata</taxon>
        <taxon>Salamandroidea</taxon>
        <taxon>Salamandridae</taxon>
        <taxon>Pleurodelinae</taxon>
        <taxon>Pleurodeles</taxon>
    </lineage>
</organism>
<evidence type="ECO:0000256" key="1">
    <source>
        <dbReference type="SAM" id="MobiDB-lite"/>
    </source>
</evidence>
<sequence>MVVPGAGGNPPAPLPRQQQGRPLAMSGTRAGGVQGAAHAGDAEGAGRQEPWGQGKSSSSCEEGLVGQLDGLGGGEVEPVKELSHILEWSDESDQGGGEVRDMEVEDEGLAFKVRPPVRTYGGFGRGEAVKEEVTRVRGPEVKRKTQSVGVSSFSDIDVGFLQGAQCGSEEGDPDELLAGSEPWEEEEVTAEPSTASWTGYRRGGKVVRAKEVVTQCTTGPGFAPPSGRVSKGKWPGYASQRGGHKTALRRPRIPAAQLEDIIKKERFGSGTWDTDTDEIESGDSLDFDEDSVEEGEIRDEEVWWATGGKLTLCLSRYRCQMARPKRGVQQNGRLRSGPCCCKKVRQAER</sequence>
<protein>
    <submittedName>
        <fullName evidence="2">Uncharacterized protein</fullName>
    </submittedName>
</protein>
<comment type="caution">
    <text evidence="2">The sequence shown here is derived from an EMBL/GenBank/DDBJ whole genome shotgun (WGS) entry which is preliminary data.</text>
</comment>